<evidence type="ECO:0000313" key="2">
    <source>
        <dbReference type="Proteomes" id="UP001166251"/>
    </source>
</evidence>
<sequence>MVAFPLLTITNTSNPSFSPEKDNESTSDMAHLQQWLMRCANRSQEELIIDVKPTSTGSQSSQEVFIATMQSSVNVQEIQLVPRTFKTERLAVEFLVDAIGKFAGLSFSFRQSR</sequence>
<name>A0ABS7EGG4_9GAMM</name>
<reference evidence="1" key="1">
    <citation type="submission" date="2021-07" db="EMBL/GenBank/DDBJ databases">
        <title>Neiella marina sp. nov., isolated from the intestinal content of sea cucumber Apostichopus japonicus.</title>
        <authorList>
            <person name="Bai X."/>
        </authorList>
    </citation>
    <scope>NUCLEOTIDE SEQUENCE</scope>
    <source>
        <strain evidence="1">126</strain>
    </source>
</reference>
<gene>
    <name evidence="1" type="ORF">K0504_10140</name>
</gene>
<dbReference type="EMBL" id="JAHZSS010000010">
    <property type="protein sequence ID" value="MBW8191398.1"/>
    <property type="molecule type" value="Genomic_DNA"/>
</dbReference>
<dbReference type="Proteomes" id="UP001166251">
    <property type="component" value="Unassembled WGS sequence"/>
</dbReference>
<dbReference type="RefSeq" id="WP_220104081.1">
    <property type="nucleotide sequence ID" value="NZ_JAHZSS010000010.1"/>
</dbReference>
<organism evidence="1 2">
    <name type="scientific">Neiella holothuriorum</name>
    <dbReference type="NCBI Taxonomy" id="2870530"/>
    <lineage>
        <taxon>Bacteria</taxon>
        <taxon>Pseudomonadati</taxon>
        <taxon>Pseudomonadota</taxon>
        <taxon>Gammaproteobacteria</taxon>
        <taxon>Alteromonadales</taxon>
        <taxon>Echinimonadaceae</taxon>
        <taxon>Neiella</taxon>
    </lineage>
</organism>
<proteinExistence type="predicted"/>
<accession>A0ABS7EGG4</accession>
<comment type="caution">
    <text evidence="1">The sequence shown here is derived from an EMBL/GenBank/DDBJ whole genome shotgun (WGS) entry which is preliminary data.</text>
</comment>
<protein>
    <submittedName>
        <fullName evidence="1">Uncharacterized protein</fullName>
    </submittedName>
</protein>
<keyword evidence="2" id="KW-1185">Reference proteome</keyword>
<evidence type="ECO:0000313" key="1">
    <source>
        <dbReference type="EMBL" id="MBW8191398.1"/>
    </source>
</evidence>